<keyword evidence="2" id="KW-0546">Nucleotide metabolism</keyword>
<dbReference type="Pfam" id="PF22769">
    <property type="entry name" value="DCD"/>
    <property type="match status" value="1"/>
</dbReference>
<comment type="caution">
    <text evidence="3">The sequence shown here is derived from an EMBL/GenBank/DDBJ whole genome shotgun (WGS) entry which is preliminary data.</text>
</comment>
<dbReference type="PANTHER" id="PTHR42680">
    <property type="entry name" value="DCTP DEAMINASE"/>
    <property type="match status" value="1"/>
</dbReference>
<dbReference type="CDD" id="cd07557">
    <property type="entry name" value="trimeric_dUTPase"/>
    <property type="match status" value="1"/>
</dbReference>
<evidence type="ECO:0000313" key="6">
    <source>
        <dbReference type="Proteomes" id="UP000316217"/>
    </source>
</evidence>
<dbReference type="AlphaFoldDB" id="A0A429GV71"/>
<evidence type="ECO:0000256" key="1">
    <source>
        <dbReference type="ARBA" id="ARBA00022801"/>
    </source>
</evidence>
<protein>
    <submittedName>
        <fullName evidence="3">dCTP deaminase</fullName>
        <ecNumber evidence="3">3.5.4.13</ecNumber>
    </submittedName>
</protein>
<dbReference type="InterPro" id="IPR036157">
    <property type="entry name" value="dUTPase-like_sf"/>
</dbReference>
<dbReference type="Proteomes" id="UP000316217">
    <property type="component" value="Unassembled WGS sequence"/>
</dbReference>
<dbReference type="InterPro" id="IPR011962">
    <property type="entry name" value="dCTP_deaminase"/>
</dbReference>
<keyword evidence="5" id="KW-1185">Reference proteome</keyword>
<reference evidence="3 5" key="1">
    <citation type="submission" date="2018-10" db="EMBL/GenBank/DDBJ databases">
        <title>Co-occurring genomic capacity for anaerobic methane metabolism and dissimilatory sulfite reduction discovered in the Korarchaeota.</title>
        <authorList>
            <person name="Mckay L.J."/>
            <person name="Dlakic M."/>
            <person name="Fields M.W."/>
            <person name="Delmont T.O."/>
            <person name="Eren A.M."/>
            <person name="Jay Z.J."/>
            <person name="Klingelsmith K.B."/>
            <person name="Rusch D.B."/>
            <person name="Inskeep W.P."/>
        </authorList>
    </citation>
    <scope>NUCLEOTIDE SEQUENCE [LARGE SCALE GENOMIC DNA]</scope>
    <source>
        <strain evidence="3 5">MDKW</strain>
    </source>
</reference>
<accession>A0A429GV71</accession>
<reference evidence="4 6" key="2">
    <citation type="journal article" date="2019" name="Nat. Microbiol.">
        <title>Wide diversity of methane and short-chain alkane metabolisms in uncultured archaea.</title>
        <authorList>
            <person name="Borrel G."/>
            <person name="Adam P.S."/>
            <person name="McKay L.J."/>
            <person name="Chen L.X."/>
            <person name="Sierra-Garcia I.N."/>
            <person name="Sieber C.M."/>
            <person name="Letourneur Q."/>
            <person name="Ghozlane A."/>
            <person name="Andersen G.L."/>
            <person name="Li W.J."/>
            <person name="Hallam S.J."/>
            <person name="Muyzer G."/>
            <person name="de Oliveira V.M."/>
            <person name="Inskeep W.P."/>
            <person name="Banfield J.F."/>
            <person name="Gribaldo S."/>
        </authorList>
    </citation>
    <scope>NUCLEOTIDE SEQUENCE [LARGE SCALE GENOMIC DNA]</scope>
    <source>
        <strain evidence="4">NM4</strain>
    </source>
</reference>
<evidence type="ECO:0000256" key="2">
    <source>
        <dbReference type="ARBA" id="ARBA00023080"/>
    </source>
</evidence>
<dbReference type="OrthoDB" id="33242at2157"/>
<dbReference type="Proteomes" id="UP000277582">
    <property type="component" value="Unassembled WGS sequence"/>
</dbReference>
<dbReference type="SUPFAM" id="SSF51283">
    <property type="entry name" value="dUTPase-like"/>
    <property type="match status" value="1"/>
</dbReference>
<evidence type="ECO:0000313" key="3">
    <source>
        <dbReference type="EMBL" id="RSN77764.1"/>
    </source>
</evidence>
<dbReference type="Gene3D" id="2.70.40.10">
    <property type="match status" value="1"/>
</dbReference>
<dbReference type="PANTHER" id="PTHR42680:SF3">
    <property type="entry name" value="DCTP DEAMINASE"/>
    <property type="match status" value="1"/>
</dbReference>
<evidence type="ECO:0000313" key="5">
    <source>
        <dbReference type="Proteomes" id="UP000277582"/>
    </source>
</evidence>
<proteinExistence type="predicted"/>
<dbReference type="GO" id="GO:0006229">
    <property type="term" value="P:dUTP biosynthetic process"/>
    <property type="evidence" value="ECO:0007669"/>
    <property type="project" value="InterPro"/>
</dbReference>
<dbReference type="InterPro" id="IPR033704">
    <property type="entry name" value="dUTPase_trimeric"/>
</dbReference>
<name>A0A429GV71_9CREN</name>
<evidence type="ECO:0000313" key="4">
    <source>
        <dbReference type="EMBL" id="RZN58304.1"/>
    </source>
</evidence>
<sequence>MLSDRDLMEYIKLGWLKINPLYEDSIQQNGVDMRIGEEIALPKQGGIYDIKSSKAEDFFSVKRIPDEGIVIEPMTSFLLHTEERITLPPDVMAICGIRSTIARMGFIAPVTYVDAGFDGQLTIELFWSKNYPVRIYKGIRFLHVVFSKTTGVVLRPYTGVYQGQSGVRLPKPLGDEKK</sequence>
<dbReference type="EMBL" id="RXII01000120">
    <property type="protein sequence ID" value="RZN58304.1"/>
    <property type="molecule type" value="Genomic_DNA"/>
</dbReference>
<dbReference type="EC" id="3.5.4.13" evidence="3"/>
<gene>
    <name evidence="3" type="primary">dcd</name>
    <name evidence="3" type="ORF">D6D85_01920</name>
    <name evidence="4" type="ORF">EF810_07560</name>
</gene>
<organism evidence="3 5">
    <name type="scientific">Candidatus Methanodesulfokora washburnensis</name>
    <dbReference type="NCBI Taxonomy" id="2478471"/>
    <lineage>
        <taxon>Archaea</taxon>
        <taxon>Thermoproteota</taxon>
        <taxon>Candidatus Korarchaeia</taxon>
        <taxon>Candidatus Korarchaeia incertae sedis</taxon>
        <taxon>Candidatus Methanodesulfokora</taxon>
    </lineage>
</organism>
<dbReference type="GO" id="GO:0008829">
    <property type="term" value="F:dCTP deaminase activity"/>
    <property type="evidence" value="ECO:0007669"/>
    <property type="project" value="UniProtKB-EC"/>
</dbReference>
<dbReference type="NCBIfam" id="TIGR02274">
    <property type="entry name" value="dCTP_deam"/>
    <property type="match status" value="1"/>
</dbReference>
<keyword evidence="1 3" id="KW-0378">Hydrolase</keyword>
<dbReference type="EMBL" id="RCOS01000027">
    <property type="protein sequence ID" value="RSN77764.1"/>
    <property type="molecule type" value="Genomic_DNA"/>
</dbReference>
<dbReference type="RefSeq" id="WP_125670378.1">
    <property type="nucleotide sequence ID" value="NZ_RCOS01000027.1"/>
</dbReference>